<dbReference type="PANTHER" id="PTHR10693:SF20">
    <property type="entry name" value="AT27578P"/>
    <property type="match status" value="1"/>
</dbReference>
<evidence type="ECO:0000256" key="2">
    <source>
        <dbReference type="SAM" id="MobiDB-lite"/>
    </source>
</evidence>
<dbReference type="AlphaFoldDB" id="A0AAD3HGW5"/>
<feature type="domain" description="NTF2" evidence="3">
    <location>
        <begin position="11"/>
        <end position="131"/>
    </location>
</feature>
<dbReference type="InterPro" id="IPR039539">
    <property type="entry name" value="Ras_GTPase_bind_prot"/>
</dbReference>
<dbReference type="PROSITE" id="PS50177">
    <property type="entry name" value="NTF2_DOMAIN"/>
    <property type="match status" value="1"/>
</dbReference>
<name>A0AAD3HGW5_9CHLO</name>
<dbReference type="InterPro" id="IPR018222">
    <property type="entry name" value="Nuclear_transport_factor_2_euk"/>
</dbReference>
<reference evidence="4 5" key="1">
    <citation type="journal article" date="2021" name="Sci. Rep.">
        <title>Genome sequencing of the multicellular alga Astrephomene provides insights into convergent evolution of germ-soma differentiation.</title>
        <authorList>
            <person name="Yamashita S."/>
            <person name="Yamamoto K."/>
            <person name="Matsuzaki R."/>
            <person name="Suzuki S."/>
            <person name="Yamaguchi H."/>
            <person name="Hirooka S."/>
            <person name="Minakuchi Y."/>
            <person name="Miyagishima S."/>
            <person name="Kawachi M."/>
            <person name="Toyoda A."/>
            <person name="Nozaki H."/>
        </authorList>
    </citation>
    <scope>NUCLEOTIDE SEQUENCE [LARGE SCALE GENOMIC DNA]</scope>
    <source>
        <strain evidence="4 5">NIES-4017</strain>
    </source>
</reference>
<proteinExistence type="predicted"/>
<organism evidence="4 5">
    <name type="scientific">Astrephomene gubernaculifera</name>
    <dbReference type="NCBI Taxonomy" id="47775"/>
    <lineage>
        <taxon>Eukaryota</taxon>
        <taxon>Viridiplantae</taxon>
        <taxon>Chlorophyta</taxon>
        <taxon>core chlorophytes</taxon>
        <taxon>Chlorophyceae</taxon>
        <taxon>CS clade</taxon>
        <taxon>Chlamydomonadales</taxon>
        <taxon>Astrephomenaceae</taxon>
        <taxon>Astrephomene</taxon>
    </lineage>
</organism>
<dbReference type="Gene3D" id="3.30.70.330">
    <property type="match status" value="1"/>
</dbReference>
<dbReference type="Proteomes" id="UP001054857">
    <property type="component" value="Unassembled WGS sequence"/>
</dbReference>
<evidence type="ECO:0000313" key="4">
    <source>
        <dbReference type="EMBL" id="GFR40146.1"/>
    </source>
</evidence>
<comment type="caution">
    <text evidence="4">The sequence shown here is derived from an EMBL/GenBank/DDBJ whole genome shotgun (WGS) entry which is preliminary data.</text>
</comment>
<dbReference type="CDD" id="cd00780">
    <property type="entry name" value="NTF2"/>
    <property type="match status" value="1"/>
</dbReference>
<keyword evidence="1" id="KW-0694">RNA-binding</keyword>
<feature type="compositionally biased region" description="Basic and acidic residues" evidence="2">
    <location>
        <begin position="420"/>
        <end position="437"/>
    </location>
</feature>
<protein>
    <recommendedName>
        <fullName evidence="3">NTF2 domain-containing protein</fullName>
    </recommendedName>
</protein>
<feature type="compositionally biased region" description="Low complexity" evidence="2">
    <location>
        <begin position="264"/>
        <end position="308"/>
    </location>
</feature>
<feature type="compositionally biased region" description="Gly residues" evidence="2">
    <location>
        <begin position="438"/>
        <end position="454"/>
    </location>
</feature>
<evidence type="ECO:0000256" key="1">
    <source>
        <dbReference type="ARBA" id="ARBA00022884"/>
    </source>
</evidence>
<dbReference type="InterPro" id="IPR012677">
    <property type="entry name" value="Nucleotide-bd_a/b_plait_sf"/>
</dbReference>
<dbReference type="EMBL" id="BMAR01000001">
    <property type="protein sequence ID" value="GFR40146.1"/>
    <property type="molecule type" value="Genomic_DNA"/>
</dbReference>
<dbReference type="SUPFAM" id="SSF54928">
    <property type="entry name" value="RNA-binding domain, RBD"/>
    <property type="match status" value="1"/>
</dbReference>
<dbReference type="PANTHER" id="PTHR10693">
    <property type="entry name" value="RAS GTPASE-ACTIVATING PROTEIN-BINDING PROTEIN"/>
    <property type="match status" value="1"/>
</dbReference>
<keyword evidence="5" id="KW-1185">Reference proteome</keyword>
<dbReference type="GO" id="GO:0005829">
    <property type="term" value="C:cytosol"/>
    <property type="evidence" value="ECO:0007669"/>
    <property type="project" value="TreeGrafter"/>
</dbReference>
<dbReference type="GO" id="GO:1990904">
    <property type="term" value="C:ribonucleoprotein complex"/>
    <property type="evidence" value="ECO:0007669"/>
    <property type="project" value="TreeGrafter"/>
</dbReference>
<gene>
    <name evidence="4" type="ORF">Agub_g702</name>
</gene>
<feature type="compositionally biased region" description="Basic and acidic residues" evidence="2">
    <location>
        <begin position="309"/>
        <end position="319"/>
    </location>
</feature>
<evidence type="ECO:0000313" key="5">
    <source>
        <dbReference type="Proteomes" id="UP001054857"/>
    </source>
</evidence>
<accession>A0AAD3HGW5</accession>
<dbReference type="SUPFAM" id="SSF54427">
    <property type="entry name" value="NTF2-like"/>
    <property type="match status" value="1"/>
</dbReference>
<feature type="region of interest" description="Disordered" evidence="2">
    <location>
        <begin position="228"/>
        <end position="334"/>
    </location>
</feature>
<dbReference type="Pfam" id="PF02136">
    <property type="entry name" value="NTF2"/>
    <property type="match status" value="1"/>
</dbReference>
<dbReference type="InterPro" id="IPR002075">
    <property type="entry name" value="NTF2_dom"/>
</dbReference>
<dbReference type="GO" id="GO:0003729">
    <property type="term" value="F:mRNA binding"/>
    <property type="evidence" value="ECO:0007669"/>
    <property type="project" value="TreeGrafter"/>
</dbReference>
<dbReference type="InterPro" id="IPR032710">
    <property type="entry name" value="NTF2-like_dom_sf"/>
</dbReference>
<feature type="region of interest" description="Disordered" evidence="2">
    <location>
        <begin position="420"/>
        <end position="508"/>
    </location>
</feature>
<dbReference type="InterPro" id="IPR035979">
    <property type="entry name" value="RBD_domain_sf"/>
</dbReference>
<evidence type="ECO:0000259" key="3">
    <source>
        <dbReference type="PROSITE" id="PS50177"/>
    </source>
</evidence>
<sequence length="508" mass="52063">MAQHPTSPTWVGEQFISKYYDVLERLPKYLHRFYRENSTFTVTDEQLNGSAAVETASGSLEAIQEKVMATVANAVVAGDKSLDAQFSEGGGVLLQVAGFMKLHGVDRRFVQTFFLATQEKGYYVLNDMLRILAPEPLASQLPPRVDMTPGMAPGMSVAAAPVPVEPVAAEAEPAVQEAAVAAPAPVAAPEPEVVEAPVVAAAPTPVVQAPPVVPAPQQAPVPVPVPAAPAAAPAPVQPKQPAPAAAAPAAPAPPLSWAERAKLASAAKQPVPAKAPQQPAPAAAEAPAAEVSSSTPAAAEAATGAPAEARGDVDSDSRVPEALPAVPLGMDNDPGHGVYVQGIPQTLSEEDLVKLLSAQFAQFGAFGMGGVKIVKSPRFGMVAYVFYQDEKSRDAARESSGKLRLSEAERPLKILGALPEFERGFAQRPGGRGDRGRGSGMGSGYRGGRGGFDGVRGRGGRGEGRGDRPPSGGPGGRGGRGAERGGRGGGPGRGPRDPASGPVVPKQP</sequence>
<dbReference type="Gene3D" id="3.10.450.50">
    <property type="match status" value="1"/>
</dbReference>